<reference evidence="2" key="1">
    <citation type="submission" date="2020-01" db="EMBL/GenBank/DDBJ databases">
        <authorList>
            <person name="Mishra B."/>
        </authorList>
    </citation>
    <scope>NUCLEOTIDE SEQUENCE [LARGE SCALE GENOMIC DNA]</scope>
</reference>
<evidence type="ECO:0000313" key="2">
    <source>
        <dbReference type="EMBL" id="CAA7039033.1"/>
    </source>
</evidence>
<dbReference type="PANTHER" id="PTHR31672">
    <property type="entry name" value="BNACNNG10540D PROTEIN"/>
    <property type="match status" value="1"/>
</dbReference>
<dbReference type="PROSITE" id="PS50181">
    <property type="entry name" value="FBOX"/>
    <property type="match status" value="1"/>
</dbReference>
<dbReference type="InterPro" id="IPR011043">
    <property type="entry name" value="Gal_Oxase/kelch_b-propeller"/>
</dbReference>
<dbReference type="EMBL" id="CACVBM020001204">
    <property type="protein sequence ID" value="CAA7039033.1"/>
    <property type="molecule type" value="Genomic_DNA"/>
</dbReference>
<dbReference type="OrthoDB" id="1041463at2759"/>
<evidence type="ECO:0000259" key="1">
    <source>
        <dbReference type="PROSITE" id="PS50181"/>
    </source>
</evidence>
<name>A0A6D2JP35_9BRAS</name>
<dbReference type="InterPro" id="IPR006527">
    <property type="entry name" value="F-box-assoc_dom_typ1"/>
</dbReference>
<organism evidence="2 3">
    <name type="scientific">Microthlaspi erraticum</name>
    <dbReference type="NCBI Taxonomy" id="1685480"/>
    <lineage>
        <taxon>Eukaryota</taxon>
        <taxon>Viridiplantae</taxon>
        <taxon>Streptophyta</taxon>
        <taxon>Embryophyta</taxon>
        <taxon>Tracheophyta</taxon>
        <taxon>Spermatophyta</taxon>
        <taxon>Magnoliopsida</taxon>
        <taxon>eudicotyledons</taxon>
        <taxon>Gunneridae</taxon>
        <taxon>Pentapetalae</taxon>
        <taxon>rosids</taxon>
        <taxon>malvids</taxon>
        <taxon>Brassicales</taxon>
        <taxon>Brassicaceae</taxon>
        <taxon>Coluteocarpeae</taxon>
        <taxon>Microthlaspi</taxon>
    </lineage>
</organism>
<sequence>MLNLPDDLLEEILCRVPAASLKPLLFSCKGWNRFLNDKRFASKHFDKAPKQFLVLMARKSSMCFNKKDEKSSMSLLSVSLNGDPAITEHSVMNPSFGISKVFHCDGLLLCTNKKNTRIVVWNPCTGQTRLIQHHSSNDGMKRVIYTLGSYKDNNSGNNSYKILRHNGHDEFEIYEFNTNAWRVVDVTPECLLIDSGVSLKGKTYWIAWDKIQGNHVRLGKF</sequence>
<dbReference type="NCBIfam" id="TIGR01640">
    <property type="entry name" value="F_box_assoc_1"/>
    <property type="match status" value="1"/>
</dbReference>
<dbReference type="AlphaFoldDB" id="A0A6D2JP35"/>
<dbReference type="Proteomes" id="UP000467841">
    <property type="component" value="Unassembled WGS sequence"/>
</dbReference>
<protein>
    <recommendedName>
        <fullName evidence="1">F-box domain-containing protein</fullName>
    </recommendedName>
</protein>
<dbReference type="InterPro" id="IPR050796">
    <property type="entry name" value="SCF_F-box_component"/>
</dbReference>
<gene>
    <name evidence="2" type="ORF">MERR_LOCUS26268</name>
</gene>
<dbReference type="Pfam" id="PF07734">
    <property type="entry name" value="FBA_1"/>
    <property type="match status" value="1"/>
</dbReference>
<dbReference type="SUPFAM" id="SSF81383">
    <property type="entry name" value="F-box domain"/>
    <property type="match status" value="1"/>
</dbReference>
<feature type="domain" description="F-box" evidence="1">
    <location>
        <begin position="1"/>
        <end position="48"/>
    </location>
</feature>
<evidence type="ECO:0000313" key="3">
    <source>
        <dbReference type="Proteomes" id="UP000467841"/>
    </source>
</evidence>
<dbReference type="InterPro" id="IPR001810">
    <property type="entry name" value="F-box_dom"/>
</dbReference>
<accession>A0A6D2JP35</accession>
<dbReference type="SUPFAM" id="SSF50965">
    <property type="entry name" value="Galactose oxidase, central domain"/>
    <property type="match status" value="1"/>
</dbReference>
<proteinExistence type="predicted"/>
<dbReference type="Pfam" id="PF00646">
    <property type="entry name" value="F-box"/>
    <property type="match status" value="1"/>
</dbReference>
<dbReference type="InterPro" id="IPR036047">
    <property type="entry name" value="F-box-like_dom_sf"/>
</dbReference>
<dbReference type="InterPro" id="IPR017451">
    <property type="entry name" value="F-box-assoc_interact_dom"/>
</dbReference>
<keyword evidence="3" id="KW-1185">Reference proteome</keyword>
<comment type="caution">
    <text evidence="2">The sequence shown here is derived from an EMBL/GenBank/DDBJ whole genome shotgun (WGS) entry which is preliminary data.</text>
</comment>